<evidence type="ECO:0000313" key="1">
    <source>
        <dbReference type="EMBL" id="MBA0858011.1"/>
    </source>
</evidence>
<dbReference type="Proteomes" id="UP000593576">
    <property type="component" value="Unassembled WGS sequence"/>
</dbReference>
<name>A0A7J9LH74_GOSSC</name>
<protein>
    <submittedName>
        <fullName evidence="1">Uncharacterized protein</fullName>
    </submittedName>
</protein>
<gene>
    <name evidence="1" type="ORF">Goshw_020264</name>
</gene>
<keyword evidence="2" id="KW-1185">Reference proteome</keyword>
<sequence length="58" mass="6258">MTAVVGMELVEVYSSYTDIASSPGKKFMTRGPFTSTRHCSVKLLTITKNSPLLPPIGV</sequence>
<dbReference type="EMBL" id="JABFAF010000006">
    <property type="protein sequence ID" value="MBA0858011.1"/>
    <property type="molecule type" value="Genomic_DNA"/>
</dbReference>
<comment type="caution">
    <text evidence="1">The sequence shown here is derived from an EMBL/GenBank/DDBJ whole genome shotgun (WGS) entry which is preliminary data.</text>
</comment>
<evidence type="ECO:0000313" key="2">
    <source>
        <dbReference type="Proteomes" id="UP000593576"/>
    </source>
</evidence>
<accession>A0A7J9LH74</accession>
<reference evidence="1 2" key="1">
    <citation type="journal article" date="2019" name="Genome Biol. Evol.">
        <title>Insights into the evolution of the New World diploid cottons (Gossypium, subgenus Houzingenia) based on genome sequencing.</title>
        <authorList>
            <person name="Grover C.E."/>
            <person name="Arick M.A. 2nd"/>
            <person name="Thrash A."/>
            <person name="Conover J.L."/>
            <person name="Sanders W.S."/>
            <person name="Peterson D.G."/>
            <person name="Frelichowski J.E."/>
            <person name="Scheffler J.A."/>
            <person name="Scheffler B.E."/>
            <person name="Wendel J.F."/>
        </authorList>
    </citation>
    <scope>NUCLEOTIDE SEQUENCE [LARGE SCALE GENOMIC DNA]</scope>
    <source>
        <strain evidence="1">1</strain>
        <tissue evidence="1">Leaf</tissue>
    </source>
</reference>
<proteinExistence type="predicted"/>
<organism evidence="1 2">
    <name type="scientific">Gossypium schwendimanii</name>
    <name type="common">Cotton</name>
    <dbReference type="NCBI Taxonomy" id="34291"/>
    <lineage>
        <taxon>Eukaryota</taxon>
        <taxon>Viridiplantae</taxon>
        <taxon>Streptophyta</taxon>
        <taxon>Embryophyta</taxon>
        <taxon>Tracheophyta</taxon>
        <taxon>Spermatophyta</taxon>
        <taxon>Magnoliopsida</taxon>
        <taxon>eudicotyledons</taxon>
        <taxon>Gunneridae</taxon>
        <taxon>Pentapetalae</taxon>
        <taxon>rosids</taxon>
        <taxon>malvids</taxon>
        <taxon>Malvales</taxon>
        <taxon>Malvaceae</taxon>
        <taxon>Malvoideae</taxon>
        <taxon>Gossypium</taxon>
    </lineage>
</organism>
<dbReference type="AlphaFoldDB" id="A0A7J9LH74"/>